<gene>
    <name evidence="2" type="ORF">GCM10022233_59400</name>
</gene>
<sequence length="79" mass="8223">MDQRGVHARGDGRAKVVVDAVANVEDLVIAERSDLGDALEGQRVRLARAPPVQRLSSEIADLSVGQPLRQPGGAGAAGR</sequence>
<comment type="caution">
    <text evidence="2">The sequence shown here is derived from an EMBL/GenBank/DDBJ whole genome shotgun (WGS) entry which is preliminary data.</text>
</comment>
<evidence type="ECO:0000256" key="1">
    <source>
        <dbReference type="SAM" id="MobiDB-lite"/>
    </source>
</evidence>
<protein>
    <submittedName>
        <fullName evidence="2">Uncharacterized protein</fullName>
    </submittedName>
</protein>
<keyword evidence="3" id="KW-1185">Reference proteome</keyword>
<feature type="region of interest" description="Disordered" evidence="1">
    <location>
        <begin position="58"/>
        <end position="79"/>
    </location>
</feature>
<evidence type="ECO:0000313" key="3">
    <source>
        <dbReference type="Proteomes" id="UP001499984"/>
    </source>
</evidence>
<name>A0ABP7VT07_9ACTN</name>
<dbReference type="EMBL" id="BAAAZY010000015">
    <property type="protein sequence ID" value="GAA4073857.1"/>
    <property type="molecule type" value="Genomic_DNA"/>
</dbReference>
<reference evidence="3" key="1">
    <citation type="journal article" date="2019" name="Int. J. Syst. Evol. Microbiol.">
        <title>The Global Catalogue of Microorganisms (GCM) 10K type strain sequencing project: providing services to taxonomists for standard genome sequencing and annotation.</title>
        <authorList>
            <consortium name="The Broad Institute Genomics Platform"/>
            <consortium name="The Broad Institute Genome Sequencing Center for Infectious Disease"/>
            <person name="Wu L."/>
            <person name="Ma J."/>
        </authorList>
    </citation>
    <scope>NUCLEOTIDE SEQUENCE [LARGE SCALE GENOMIC DNA]</scope>
    <source>
        <strain evidence="3">JCM 16925</strain>
    </source>
</reference>
<dbReference type="Proteomes" id="UP001499984">
    <property type="component" value="Unassembled WGS sequence"/>
</dbReference>
<proteinExistence type="predicted"/>
<organism evidence="2 3">
    <name type="scientific">Streptomyces shaanxiensis</name>
    <dbReference type="NCBI Taxonomy" id="653357"/>
    <lineage>
        <taxon>Bacteria</taxon>
        <taxon>Bacillati</taxon>
        <taxon>Actinomycetota</taxon>
        <taxon>Actinomycetes</taxon>
        <taxon>Kitasatosporales</taxon>
        <taxon>Streptomycetaceae</taxon>
        <taxon>Streptomyces</taxon>
    </lineage>
</organism>
<accession>A0ABP7VT07</accession>
<evidence type="ECO:0000313" key="2">
    <source>
        <dbReference type="EMBL" id="GAA4073857.1"/>
    </source>
</evidence>